<evidence type="ECO:0000313" key="13">
    <source>
        <dbReference type="Proteomes" id="UP000800041"/>
    </source>
</evidence>
<sequence>MRNLRNIGYSVSKFDVGNLTLTASTWDTTNDALICAFGPSETNAFIELLRVDFKGKPEGVQSNIAAWDAPCPHPELECDKILCLQYFAETSTVCLVLAGGDIVVVREEPLPGQDLVEIVGSVDVGIRAAAWSPDEELLAICTQAGTFLSMSRDFEGIADIKFSPDDIKASNHVSVGWGKKETQFQGKRAKALRDPTVPEHVDEGLPSEYDDSDVSISWRGDGAFVAVNSIENGKRRMIRVYSREGVLDSVSEPVDYLEGTLSWRPAGNLIAGIQRLEEQIKVVFFERNGLRHGEFSLRQSPKDATDWRGPITLKWNSDSSVLAVCFRGGVQLWTMGNYHYYLKQEIRRTGDQTVRPVQVQWHPERPLKLVIEESKCTHNLEYAFNVVDSTILPPNDHGTVVVIDGNTAKLTPLRFANIPPPMSLHEAVAELPIIDAAINSSARTLVLLHRDGLGVYDYDPEAKPILPPRLSMIFKPWSDPVAVPLQVVVGPDDSIFILFYDPNERSNSLYRIEGDERQKFALPPEYGSIMQITVDVTHQLTFVQSGAGHVLRVAAGGPEEYSTLTRLPRLCPWIEIVLSDEQSIVFGLANNGCLYANERLLVRNCTSFAATSDYLIFTTTQHLLKFVHMASVDELEVPSDAPETDERCRSIERGARIVTVIPSAFSLVLQMPRGNLETIFPRALVLAAIRQSIDKLDYKTAFLACRSQRVDMNIIHDHDAAKFMSHIPEFVSQVKKKEHIDLFLSQLRGEDVSQTIYKDTAKRKRNGILAAADNTEDSQAVSNVGSESKVNRICNAFLSVFEKLGIKHLQNIITANVCKDPPDLEGGLSVVSKLEEKSPDLAEKAAEHICFLADVNKLYEHSLGMYDLELTLLIAQQSQKDPREYLPYMQSLQEMPDLRRKFTIDNDLGRRSKALAHIYELDVFDEFKAFTQKHALYTPALDLYKYQPDRLNSLTRLYADYLNGESRAKEAGLAFEFLSDYESACTAYATAGCWREALSSALLADLPVSNLIELAHNLADTLTEAKDYHAAGEIYRDHLSDVDTAAKMFCKGSHFSDAIRLVALAGRKELLTEIVDPGLVEASASTTELLAEMKGQLQAQIPRLRDLRRKKAEDPLAFFEGVTGGGGGGDIPDDISLAPSALSTSGGTFMTRYTNRSSGSGTMNTATTRKTSKNRRREERKRARGKKGSVYEEEYLVGSFARLIERVDGMREEVGRLREGLFRRGMRERAGAVERAMLEVVGICRDAVGEVFEVVKGEGVVDGEGGMENEMGERPAGADGVFWDSREERNKRVVPVVKEFERLSLV</sequence>
<dbReference type="Pfam" id="PF23936">
    <property type="entry name" value="HB_ELP1"/>
    <property type="match status" value="1"/>
</dbReference>
<dbReference type="GO" id="GO:0005634">
    <property type="term" value="C:nucleus"/>
    <property type="evidence" value="ECO:0007669"/>
    <property type="project" value="UniProtKB-SubCell"/>
</dbReference>
<feature type="domain" description="ELP1 first N-terminal beta-propeller" evidence="7">
    <location>
        <begin position="1"/>
        <end position="364"/>
    </location>
</feature>
<dbReference type="InterPro" id="IPR056164">
    <property type="entry name" value="Beta-prop_ELP1_1st"/>
</dbReference>
<comment type="function">
    <text evidence="5">Component of the elongator complex which is required for multiple tRNA modifications, including mcm5U (5-methoxycarbonylmethyl uridine), mcm5s2U (5-methoxycarbonylmethyl-2-thiouridine), and ncm5U (5-carbamoylmethyl uridine). The elongator complex catalyzes formation of carboxymethyluridine in the wobble base at position 34 in tRNAs.</text>
</comment>
<evidence type="ECO:0000256" key="5">
    <source>
        <dbReference type="PIRNR" id="PIRNR017233"/>
    </source>
</evidence>
<evidence type="ECO:0000259" key="7">
    <source>
        <dbReference type="Pfam" id="PF04762"/>
    </source>
</evidence>
<reference evidence="12" key="1">
    <citation type="journal article" date="2020" name="Stud. Mycol.">
        <title>101 Dothideomycetes genomes: a test case for predicting lifestyles and emergence of pathogens.</title>
        <authorList>
            <person name="Haridas S."/>
            <person name="Albert R."/>
            <person name="Binder M."/>
            <person name="Bloem J."/>
            <person name="Labutti K."/>
            <person name="Salamov A."/>
            <person name="Andreopoulos B."/>
            <person name="Baker S."/>
            <person name="Barry K."/>
            <person name="Bills G."/>
            <person name="Bluhm B."/>
            <person name="Cannon C."/>
            <person name="Castanera R."/>
            <person name="Culley D."/>
            <person name="Daum C."/>
            <person name="Ezra D."/>
            <person name="Gonzalez J."/>
            <person name="Henrissat B."/>
            <person name="Kuo A."/>
            <person name="Liang C."/>
            <person name="Lipzen A."/>
            <person name="Lutzoni F."/>
            <person name="Magnuson J."/>
            <person name="Mondo S."/>
            <person name="Nolan M."/>
            <person name="Ohm R."/>
            <person name="Pangilinan J."/>
            <person name="Park H.-J."/>
            <person name="Ramirez L."/>
            <person name="Alfaro M."/>
            <person name="Sun H."/>
            <person name="Tritt A."/>
            <person name="Yoshinaga Y."/>
            <person name="Zwiers L.-H."/>
            <person name="Turgeon B."/>
            <person name="Goodwin S."/>
            <person name="Spatafora J."/>
            <person name="Crous P."/>
            <person name="Grigoriev I."/>
        </authorList>
    </citation>
    <scope>NUCLEOTIDE SEQUENCE</scope>
    <source>
        <strain evidence="12">CBS 113979</strain>
    </source>
</reference>
<dbReference type="InterPro" id="IPR006849">
    <property type="entry name" value="Elp1"/>
</dbReference>
<protein>
    <recommendedName>
        <fullName evidence="5">Elongator complex protein 1</fullName>
    </recommendedName>
</protein>
<dbReference type="PIRSF" id="PIRSF017233">
    <property type="entry name" value="IKAP"/>
    <property type="match status" value="1"/>
</dbReference>
<dbReference type="InterPro" id="IPR056167">
    <property type="entry name" value="A-sol_ELP1"/>
</dbReference>
<dbReference type="Pfam" id="PF04762">
    <property type="entry name" value="Beta-prop_ELP1_1st"/>
    <property type="match status" value="1"/>
</dbReference>
<dbReference type="OrthoDB" id="40048at2759"/>
<dbReference type="EMBL" id="ML977140">
    <property type="protein sequence ID" value="KAF1991047.1"/>
    <property type="molecule type" value="Genomic_DNA"/>
</dbReference>
<evidence type="ECO:0000259" key="11">
    <source>
        <dbReference type="Pfam" id="PF23936"/>
    </source>
</evidence>
<evidence type="ECO:0000256" key="4">
    <source>
        <dbReference type="ARBA" id="ARBA00022694"/>
    </source>
</evidence>
<dbReference type="PANTHER" id="PTHR12747:SF0">
    <property type="entry name" value="ELONGATOR COMPLEX PROTEIN 1"/>
    <property type="match status" value="1"/>
</dbReference>
<dbReference type="GO" id="GO:0033588">
    <property type="term" value="C:elongator holoenzyme complex"/>
    <property type="evidence" value="ECO:0007669"/>
    <property type="project" value="InterPro"/>
</dbReference>
<dbReference type="SUPFAM" id="SSF82171">
    <property type="entry name" value="DPP6 N-terminal domain-like"/>
    <property type="match status" value="1"/>
</dbReference>
<evidence type="ECO:0000256" key="1">
    <source>
        <dbReference type="ARBA" id="ARBA00005043"/>
    </source>
</evidence>
<dbReference type="Pfam" id="PF23797">
    <property type="entry name" value="Beta-prop_ELP1_2nd"/>
    <property type="match status" value="1"/>
</dbReference>
<gene>
    <name evidence="12" type="ORF">K402DRAFT_443858</name>
</gene>
<dbReference type="InterPro" id="IPR056166">
    <property type="entry name" value="TPR_ELP1"/>
</dbReference>
<evidence type="ECO:0000256" key="2">
    <source>
        <dbReference type="ARBA" id="ARBA00006086"/>
    </source>
</evidence>
<feature type="region of interest" description="Disordered" evidence="6">
    <location>
        <begin position="1146"/>
        <end position="1185"/>
    </location>
</feature>
<name>A0A6G1HDA5_9PEZI</name>
<feature type="compositionally biased region" description="Polar residues" evidence="6">
    <location>
        <begin position="1146"/>
        <end position="1163"/>
    </location>
</feature>
<evidence type="ECO:0000259" key="10">
    <source>
        <dbReference type="Pfam" id="PF23925"/>
    </source>
</evidence>
<keyword evidence="3 5" id="KW-0963">Cytoplasm</keyword>
<evidence type="ECO:0000259" key="8">
    <source>
        <dbReference type="Pfam" id="PF23797"/>
    </source>
</evidence>
<accession>A0A6G1HDA5</accession>
<feature type="domain" description="ELP1 TPR" evidence="9">
    <location>
        <begin position="900"/>
        <end position="1060"/>
    </location>
</feature>
<evidence type="ECO:0000259" key="9">
    <source>
        <dbReference type="Pfam" id="PF23878"/>
    </source>
</evidence>
<organism evidence="12 13">
    <name type="scientific">Aulographum hederae CBS 113979</name>
    <dbReference type="NCBI Taxonomy" id="1176131"/>
    <lineage>
        <taxon>Eukaryota</taxon>
        <taxon>Fungi</taxon>
        <taxon>Dikarya</taxon>
        <taxon>Ascomycota</taxon>
        <taxon>Pezizomycotina</taxon>
        <taxon>Dothideomycetes</taxon>
        <taxon>Pleosporomycetidae</taxon>
        <taxon>Aulographales</taxon>
        <taxon>Aulographaceae</taxon>
    </lineage>
</organism>
<dbReference type="Pfam" id="PF23925">
    <property type="entry name" value="A-sol_ELP1"/>
    <property type="match status" value="1"/>
</dbReference>
<keyword evidence="4" id="KW-0819">tRNA processing</keyword>
<feature type="domain" description="ELP1 three-helical bundle" evidence="11">
    <location>
        <begin position="1075"/>
        <end position="1245"/>
    </location>
</feature>
<dbReference type="GO" id="GO:0005829">
    <property type="term" value="C:cytosol"/>
    <property type="evidence" value="ECO:0007669"/>
    <property type="project" value="TreeGrafter"/>
</dbReference>
<comment type="similarity">
    <text evidence="2 5">Belongs to the ELP1/IKA1 family.</text>
</comment>
<dbReference type="PANTHER" id="PTHR12747">
    <property type="entry name" value="ELONGATOR COMPLEX PROTEIN 1"/>
    <property type="match status" value="1"/>
</dbReference>
<comment type="pathway">
    <text evidence="1">tRNA modification; 5-methoxycarbonylmethyl-2-thiouridine-tRNA biosynthesis.</text>
</comment>
<dbReference type="UniPathway" id="UPA00988"/>
<keyword evidence="13" id="KW-1185">Reference proteome</keyword>
<evidence type="ECO:0000256" key="3">
    <source>
        <dbReference type="ARBA" id="ARBA00022490"/>
    </source>
</evidence>
<dbReference type="InterPro" id="IPR056169">
    <property type="entry name" value="HB_ELP1"/>
</dbReference>
<dbReference type="InterPro" id="IPR056165">
    <property type="entry name" value="Beta-prop_ELP1_2nd"/>
</dbReference>
<keyword evidence="5" id="KW-0539">Nucleus</keyword>
<dbReference type="Pfam" id="PF23878">
    <property type="entry name" value="TPR_ELP1"/>
    <property type="match status" value="1"/>
</dbReference>
<proteinExistence type="inferred from homology"/>
<comment type="subcellular location">
    <subcellularLocation>
        <location evidence="5">Cytoplasm</location>
    </subcellularLocation>
    <subcellularLocation>
        <location evidence="5">Nucleus</location>
    </subcellularLocation>
</comment>
<dbReference type="GO" id="GO:0000049">
    <property type="term" value="F:tRNA binding"/>
    <property type="evidence" value="ECO:0007669"/>
    <property type="project" value="TreeGrafter"/>
</dbReference>
<dbReference type="GO" id="GO:0002926">
    <property type="term" value="P:tRNA wobble base 5-methoxycarbonylmethyl-2-thiouridinylation"/>
    <property type="evidence" value="ECO:0007669"/>
    <property type="project" value="TreeGrafter"/>
</dbReference>
<feature type="domain" description="ELP1 alpha-solenoid" evidence="10">
    <location>
        <begin position="682"/>
        <end position="892"/>
    </location>
</feature>
<feature type="domain" description="ELP1 N-terminal second beta-propeller" evidence="8">
    <location>
        <begin position="402"/>
        <end position="658"/>
    </location>
</feature>
<dbReference type="Proteomes" id="UP000800041">
    <property type="component" value="Unassembled WGS sequence"/>
</dbReference>
<evidence type="ECO:0000313" key="12">
    <source>
        <dbReference type="EMBL" id="KAF1991047.1"/>
    </source>
</evidence>
<evidence type="ECO:0000256" key="6">
    <source>
        <dbReference type="SAM" id="MobiDB-lite"/>
    </source>
</evidence>